<dbReference type="PANTHER" id="PTHR11432">
    <property type="entry name" value="NADH DEHYDROGENASE SUBUNIT 1"/>
    <property type="match status" value="1"/>
</dbReference>
<feature type="non-terminal residue" evidence="6">
    <location>
        <position position="1"/>
    </location>
</feature>
<proteinExistence type="predicted"/>
<feature type="non-terminal residue" evidence="6">
    <location>
        <position position="255"/>
    </location>
</feature>
<evidence type="ECO:0000256" key="5">
    <source>
        <dbReference type="SAM" id="Phobius"/>
    </source>
</evidence>
<evidence type="ECO:0000256" key="2">
    <source>
        <dbReference type="ARBA" id="ARBA00022692"/>
    </source>
</evidence>
<organism evidence="6">
    <name type="scientific">marine sediment metagenome</name>
    <dbReference type="NCBI Taxonomy" id="412755"/>
    <lineage>
        <taxon>unclassified sequences</taxon>
        <taxon>metagenomes</taxon>
        <taxon>ecological metagenomes</taxon>
    </lineage>
</organism>
<feature type="transmembrane region" description="Helical" evidence="5">
    <location>
        <begin position="161"/>
        <end position="182"/>
    </location>
</feature>
<evidence type="ECO:0000313" key="6">
    <source>
        <dbReference type="EMBL" id="GAG14641.1"/>
    </source>
</evidence>
<feature type="transmembrane region" description="Helical" evidence="5">
    <location>
        <begin position="87"/>
        <end position="107"/>
    </location>
</feature>
<evidence type="ECO:0000256" key="4">
    <source>
        <dbReference type="ARBA" id="ARBA00023136"/>
    </source>
</evidence>
<dbReference type="EMBL" id="BARS01038969">
    <property type="protein sequence ID" value="GAG14641.1"/>
    <property type="molecule type" value="Genomic_DNA"/>
</dbReference>
<reference evidence="6" key="1">
    <citation type="journal article" date="2014" name="Front. Microbiol.">
        <title>High frequency of phylogenetically diverse reductive dehalogenase-homologous genes in deep subseafloor sedimentary metagenomes.</title>
        <authorList>
            <person name="Kawai M."/>
            <person name="Futagami T."/>
            <person name="Toyoda A."/>
            <person name="Takaki Y."/>
            <person name="Nishi S."/>
            <person name="Hori S."/>
            <person name="Arai W."/>
            <person name="Tsubouchi T."/>
            <person name="Morono Y."/>
            <person name="Uchiyama I."/>
            <person name="Ito T."/>
            <person name="Fujiyama A."/>
            <person name="Inagaki F."/>
            <person name="Takami H."/>
        </authorList>
    </citation>
    <scope>NUCLEOTIDE SEQUENCE</scope>
    <source>
        <strain evidence="6">Expedition CK06-06</strain>
    </source>
</reference>
<keyword evidence="4 5" id="KW-0472">Membrane</keyword>
<evidence type="ECO:0008006" key="7">
    <source>
        <dbReference type="Google" id="ProtNLM"/>
    </source>
</evidence>
<comment type="subcellular location">
    <subcellularLocation>
        <location evidence="1">Membrane</location>
        <topology evidence="1">Multi-pass membrane protein</topology>
    </subcellularLocation>
</comment>
<feature type="transmembrane region" description="Helical" evidence="5">
    <location>
        <begin position="12"/>
        <end position="37"/>
    </location>
</feature>
<keyword evidence="3 5" id="KW-1133">Transmembrane helix</keyword>
<dbReference type="PANTHER" id="PTHR11432:SF3">
    <property type="entry name" value="NADH-UBIQUINONE OXIDOREDUCTASE CHAIN 1"/>
    <property type="match status" value="1"/>
</dbReference>
<sequence>DWLAVYVPDWAAYLIPGVIGIAILFAFVMVVVMYFIYIERRGLGRFQIRQGPNRAGPQGLLQPIADAVKILLKEDIIPALGDRWVHWLAPLVAFVPALMIFAVIPWGHGAILADLNIGILYIVAISSLGVVGVFMAGWGSSNKYSLLGAMRNIAQMVSYEIPLVLSIVGVLIVTGSLSMVSIVDAQSIPFILLQPLAFIIFFIAALAEINRSPFDLLEADSEIVAGFHTEYSGMKYGLFMFAEYTHAFAVCCILT</sequence>
<dbReference type="GO" id="GO:0009060">
    <property type="term" value="P:aerobic respiration"/>
    <property type="evidence" value="ECO:0007669"/>
    <property type="project" value="TreeGrafter"/>
</dbReference>
<evidence type="ECO:0000256" key="1">
    <source>
        <dbReference type="ARBA" id="ARBA00004141"/>
    </source>
</evidence>
<protein>
    <recommendedName>
        <fullName evidence="7">NADH-quinone oxidoreductase subunit H</fullName>
    </recommendedName>
</protein>
<evidence type="ECO:0000256" key="3">
    <source>
        <dbReference type="ARBA" id="ARBA00022989"/>
    </source>
</evidence>
<dbReference type="GO" id="GO:0003954">
    <property type="term" value="F:NADH dehydrogenase activity"/>
    <property type="evidence" value="ECO:0007669"/>
    <property type="project" value="TreeGrafter"/>
</dbReference>
<dbReference type="InterPro" id="IPR018086">
    <property type="entry name" value="NADH_UbQ_OxRdtase_su1_CS"/>
</dbReference>
<dbReference type="PROSITE" id="PS00667">
    <property type="entry name" value="COMPLEX1_ND1_1"/>
    <property type="match status" value="1"/>
</dbReference>
<dbReference type="InterPro" id="IPR001694">
    <property type="entry name" value="NADH_UbQ_OxRdtase_su1/FPO"/>
</dbReference>
<accession>X0WPM5</accession>
<feature type="transmembrane region" description="Helical" evidence="5">
    <location>
        <begin position="119"/>
        <end position="140"/>
    </location>
</feature>
<dbReference type="AlphaFoldDB" id="X0WPM5"/>
<feature type="transmembrane region" description="Helical" evidence="5">
    <location>
        <begin position="188"/>
        <end position="207"/>
    </location>
</feature>
<dbReference type="GO" id="GO:0016020">
    <property type="term" value="C:membrane"/>
    <property type="evidence" value="ECO:0007669"/>
    <property type="project" value="UniProtKB-SubCell"/>
</dbReference>
<comment type="caution">
    <text evidence="6">The sequence shown here is derived from an EMBL/GenBank/DDBJ whole genome shotgun (WGS) entry which is preliminary data.</text>
</comment>
<gene>
    <name evidence="6" type="ORF">S01H1_59574</name>
</gene>
<dbReference type="Pfam" id="PF00146">
    <property type="entry name" value="NADHdh"/>
    <property type="match status" value="1"/>
</dbReference>
<keyword evidence="2 5" id="KW-0812">Transmembrane</keyword>
<name>X0WPM5_9ZZZZ</name>